<feature type="region of interest" description="Disordered" evidence="1">
    <location>
        <begin position="119"/>
        <end position="285"/>
    </location>
</feature>
<evidence type="ECO:0000313" key="3">
    <source>
        <dbReference type="Proteomes" id="UP000306954"/>
    </source>
</evidence>
<proteinExistence type="predicted"/>
<accession>A0A4T0HJA6</accession>
<sequence>MEEFIKLAKNKKLNLPAEAFNDSPFMAICGILAIHKRALSPLEIAKELKQRNWSGFSGNAPATSINNIFRHRESTNIIRKHKLSGTANDDKILPHIGISSNVSTKSNRAGKSPWEAAGVIDPYRSSKPTHSSNPSNPTKRRFSDRITNQPIKSRKLTKYPISPANSDHEDKNPQTHRRLRSNHTVDMNLDLLDDLPKPSSKPKNRSNKPAVVSDNPVLTPPSPPQSQTSQQQDDDFLVSIMSPSDTFSDPPGSPDLPKSPGSTDQNAHQNTNYQPHKSTKLASMSSLEKELDELSPLSNQMDCVESKDDVICNLATPPLSPRLSDDLSVDALEELDTLWTHQVNRTRKADSLVDRDLFNSLNYVESIRAAARQ</sequence>
<evidence type="ECO:0000256" key="1">
    <source>
        <dbReference type="SAM" id="MobiDB-lite"/>
    </source>
</evidence>
<feature type="compositionally biased region" description="Polar residues" evidence="1">
    <location>
        <begin position="260"/>
        <end position="285"/>
    </location>
</feature>
<dbReference type="AlphaFoldDB" id="A0A4T0HJA6"/>
<feature type="compositionally biased region" description="Polar residues" evidence="1">
    <location>
        <begin position="126"/>
        <end position="137"/>
    </location>
</feature>
<name>A0A4T0HJA6_WALIC</name>
<protein>
    <submittedName>
        <fullName evidence="2">Uncharacterized protein</fullName>
    </submittedName>
</protein>
<dbReference type="EMBL" id="SPOF01000012">
    <property type="protein sequence ID" value="TIB13998.1"/>
    <property type="molecule type" value="Genomic_DNA"/>
</dbReference>
<organism evidence="2 3">
    <name type="scientific">Wallemia ichthyophaga</name>
    <dbReference type="NCBI Taxonomy" id="245174"/>
    <lineage>
        <taxon>Eukaryota</taxon>
        <taxon>Fungi</taxon>
        <taxon>Dikarya</taxon>
        <taxon>Basidiomycota</taxon>
        <taxon>Wallemiomycotina</taxon>
        <taxon>Wallemiomycetes</taxon>
        <taxon>Wallemiales</taxon>
        <taxon>Wallemiaceae</taxon>
        <taxon>Wallemia</taxon>
    </lineage>
</organism>
<comment type="caution">
    <text evidence="2">The sequence shown here is derived from an EMBL/GenBank/DDBJ whole genome shotgun (WGS) entry which is preliminary data.</text>
</comment>
<gene>
    <name evidence="2" type="ORF">E3P90_01446</name>
</gene>
<dbReference type="Proteomes" id="UP000306954">
    <property type="component" value="Unassembled WGS sequence"/>
</dbReference>
<evidence type="ECO:0000313" key="2">
    <source>
        <dbReference type="EMBL" id="TIB13998.1"/>
    </source>
</evidence>
<reference evidence="2 3" key="1">
    <citation type="submission" date="2019-03" db="EMBL/GenBank/DDBJ databases">
        <title>Sequencing 23 genomes of Wallemia ichthyophaga.</title>
        <authorList>
            <person name="Gostincar C."/>
        </authorList>
    </citation>
    <scope>NUCLEOTIDE SEQUENCE [LARGE SCALE GENOMIC DNA]</scope>
    <source>
        <strain evidence="2 3">EXF-8621</strain>
    </source>
</reference>